<organism evidence="1 4">
    <name type="scientific">Leptospira adleri</name>
    <dbReference type="NCBI Taxonomy" id="2023186"/>
    <lineage>
        <taxon>Bacteria</taxon>
        <taxon>Pseudomonadati</taxon>
        <taxon>Spirochaetota</taxon>
        <taxon>Spirochaetia</taxon>
        <taxon>Leptospirales</taxon>
        <taxon>Leptospiraceae</taxon>
        <taxon>Leptospira</taxon>
    </lineage>
</organism>
<evidence type="ECO:0000313" key="3">
    <source>
        <dbReference type="Proteomes" id="UP000232149"/>
    </source>
</evidence>
<name>A0A2M9YJ04_9LEPT</name>
<accession>A0A2M9YJ04</accession>
<evidence type="ECO:0000313" key="2">
    <source>
        <dbReference type="EMBL" id="PJZ61571.1"/>
    </source>
</evidence>
<dbReference type="EMBL" id="NPDV01000023">
    <property type="protein sequence ID" value="PJZ51521.1"/>
    <property type="molecule type" value="Genomic_DNA"/>
</dbReference>
<evidence type="ECO:0000313" key="4">
    <source>
        <dbReference type="Proteomes" id="UP000232188"/>
    </source>
</evidence>
<comment type="caution">
    <text evidence="1">The sequence shown here is derived from an EMBL/GenBank/DDBJ whole genome shotgun (WGS) entry which is preliminary data.</text>
</comment>
<keyword evidence="3" id="KW-1185">Reference proteome</keyword>
<dbReference type="Proteomes" id="UP000232149">
    <property type="component" value="Unassembled WGS sequence"/>
</dbReference>
<gene>
    <name evidence="2" type="ORF">CH376_12345</name>
    <name evidence="1" type="ORF">CH380_19740</name>
</gene>
<dbReference type="EMBL" id="NPDU01000029">
    <property type="protein sequence ID" value="PJZ61571.1"/>
    <property type="molecule type" value="Genomic_DNA"/>
</dbReference>
<dbReference type="Proteomes" id="UP000232188">
    <property type="component" value="Unassembled WGS sequence"/>
</dbReference>
<dbReference type="AlphaFoldDB" id="A0A2M9YJ04"/>
<protein>
    <submittedName>
        <fullName evidence="1">Uncharacterized protein</fullName>
    </submittedName>
</protein>
<sequence>MPTFLGPFTFDDFPEDNRLKKLNVAEAEIDFSNAAGTINLGDILQVNSIVVQVFVRVLIPFNGSPNLTVGDTILADKWLDPGGTDLTVPGIFLGLAFDTITALTQARVYWNPNGSSVGKLRVYLLVSDP</sequence>
<reference evidence="3 4" key="1">
    <citation type="submission" date="2017-07" db="EMBL/GenBank/DDBJ databases">
        <title>Leptospira spp. isolated from tropical soils.</title>
        <authorList>
            <person name="Thibeaux R."/>
            <person name="Iraola G."/>
            <person name="Ferres I."/>
            <person name="Bierque E."/>
            <person name="Girault D."/>
            <person name="Soupe-Gilbert M.-E."/>
            <person name="Picardeau M."/>
            <person name="Goarant C."/>
        </authorList>
    </citation>
    <scope>NUCLEOTIDE SEQUENCE [LARGE SCALE GENOMIC DNA]</scope>
    <source>
        <strain evidence="1 4">FH2-B-C1</strain>
        <strain evidence="2 3">FH2-B-D1</strain>
    </source>
</reference>
<evidence type="ECO:0000313" key="1">
    <source>
        <dbReference type="EMBL" id="PJZ51521.1"/>
    </source>
</evidence>
<proteinExistence type="predicted"/>